<dbReference type="Proteomes" id="UP000278426">
    <property type="component" value="Genome"/>
</dbReference>
<proteinExistence type="predicted"/>
<sequence>MTGPTESRSASGGRDDDPVNPSPERLERERSVADAFSAWWNDAGDDFGGDMDAAEDYFAEMLAEQGQPGGYREELGYKDAWDPQIRKDIQLWKDMRDEDVMTQRHQKRFENWLQSEEAAELKGYGYDTRQLAEAWAEAAGMGDQNQASLVSELRVFNQIVANVEGGSGKSVTPEVQKRFKLPSVKSLKTSQLMDEWDKRAKVHDFSGSSSYGGRKRLPNKADDDFLDDQMKAIDEELRERWHKGEDLEFWFPYG</sequence>
<organism evidence="2 3">
    <name type="scientific">Mycobacterium phage KandZ</name>
    <dbReference type="NCBI Taxonomy" id="2419979"/>
    <lineage>
        <taxon>Viruses</taxon>
        <taxon>Duplodnaviria</taxon>
        <taxon>Heunggongvirae</taxon>
        <taxon>Uroviricota</taxon>
        <taxon>Caudoviricetes</taxon>
        <taxon>Dclasvirinae</taxon>
        <taxon>Plotvirus</taxon>
        <taxon>Plotvirus plot</taxon>
    </lineage>
</organism>
<feature type="compositionally biased region" description="Polar residues" evidence="1">
    <location>
        <begin position="1"/>
        <end position="10"/>
    </location>
</feature>
<protein>
    <submittedName>
        <fullName evidence="2">Uncharacterized protein</fullName>
    </submittedName>
</protein>
<feature type="region of interest" description="Disordered" evidence="1">
    <location>
        <begin position="1"/>
        <end position="30"/>
    </location>
</feature>
<name>A0A3G2KGP3_9CAUD</name>
<evidence type="ECO:0000313" key="3">
    <source>
        <dbReference type="Proteomes" id="UP000278426"/>
    </source>
</evidence>
<evidence type="ECO:0000313" key="2">
    <source>
        <dbReference type="EMBL" id="AYN58149.1"/>
    </source>
</evidence>
<evidence type="ECO:0000256" key="1">
    <source>
        <dbReference type="SAM" id="MobiDB-lite"/>
    </source>
</evidence>
<reference evidence="2 3" key="1">
    <citation type="submission" date="2018-09" db="EMBL/GenBank/DDBJ databases">
        <authorList>
            <person name="Garlena R.A."/>
            <person name="Russell D.A."/>
            <person name="Pope W.H."/>
            <person name="Jacobs-Sera D."/>
            <person name="Hatfull G.F."/>
        </authorList>
    </citation>
    <scope>NUCLEOTIDE SEQUENCE [LARGE SCALE GENOMIC DNA]</scope>
</reference>
<accession>A0A3G2KGP3</accession>
<gene>
    <name evidence="2" type="primary">7</name>
    <name evidence="2" type="ORF">SEA_KANDZ_7</name>
</gene>
<dbReference type="EMBL" id="MH834615">
    <property type="protein sequence ID" value="AYN58149.1"/>
    <property type="molecule type" value="Genomic_DNA"/>
</dbReference>